<organism evidence="1 2">
    <name type="scientific">Rhodopseudomonas palustris</name>
    <dbReference type="NCBI Taxonomy" id="1076"/>
    <lineage>
        <taxon>Bacteria</taxon>
        <taxon>Pseudomonadati</taxon>
        <taxon>Pseudomonadota</taxon>
        <taxon>Alphaproteobacteria</taxon>
        <taxon>Hyphomicrobiales</taxon>
        <taxon>Nitrobacteraceae</taxon>
        <taxon>Rhodopseudomonas</taxon>
    </lineage>
</organism>
<comment type="caution">
    <text evidence="1">The sequence shown here is derived from an EMBL/GenBank/DDBJ whole genome shotgun (WGS) entry which is preliminary data.</text>
</comment>
<dbReference type="AlphaFoldDB" id="A0A323U974"/>
<dbReference type="OrthoDB" id="8004182at2"/>
<sequence length="314" mass="34133">MVVATAFAAGAAAEMSPAAAEDAPPWLSLPASSLSSFAMQRPATVPGTHHAEGVDTEHIFGFSMGSDIGQKGEIEVEMENVGGFGKRDGRYATLGTLAQVKYTLTDRIRIAPGLSFGGQQIGGVFGYDDRNHFTFNGAALEFRYKLVDRKVAPFGLTLHAQPNWSRVDEATGGRIEQYGGEFAALFDRELIADRLFAVFNVWYGTGATRERATNLWGHDSELQLHGGLSYAFVPGFLAGINVRYLRAYDGGGLDRFVGDAVYVGPTFSYNVSPAFGISGTWQFQVAGGALGDQRPLNLDQFERQQAMLRLNWHF</sequence>
<protein>
    <submittedName>
        <fullName evidence="1">Uncharacterized protein</fullName>
    </submittedName>
</protein>
<dbReference type="SUPFAM" id="SSF56935">
    <property type="entry name" value="Porins"/>
    <property type="match status" value="1"/>
</dbReference>
<evidence type="ECO:0000313" key="1">
    <source>
        <dbReference type="EMBL" id="PZA09365.1"/>
    </source>
</evidence>
<accession>A0A323U974</accession>
<gene>
    <name evidence="1" type="ORF">DNX69_25015</name>
</gene>
<dbReference type="Proteomes" id="UP000248134">
    <property type="component" value="Unassembled WGS sequence"/>
</dbReference>
<reference evidence="1 2" key="1">
    <citation type="submission" date="2018-06" db="EMBL/GenBank/DDBJ databases">
        <title>Draft Whole-Genome Sequence of the purple photosynthetic bacterium Rhodospeudomonas palustris XCP.</title>
        <authorList>
            <person name="Rayyan A."/>
            <person name="Meyer T.E."/>
            <person name="Kyndt J.A."/>
        </authorList>
    </citation>
    <scope>NUCLEOTIDE SEQUENCE [LARGE SCALE GENOMIC DNA]</scope>
    <source>
        <strain evidence="1 2">XCP</strain>
    </source>
</reference>
<proteinExistence type="predicted"/>
<name>A0A323U974_RHOPL</name>
<dbReference type="EMBL" id="QKQS01000038">
    <property type="protein sequence ID" value="PZA09365.1"/>
    <property type="molecule type" value="Genomic_DNA"/>
</dbReference>
<evidence type="ECO:0000313" key="2">
    <source>
        <dbReference type="Proteomes" id="UP000248134"/>
    </source>
</evidence>
<dbReference type="RefSeq" id="WP_110788712.1">
    <property type="nucleotide sequence ID" value="NZ_QKQS01000038.1"/>
</dbReference>